<comment type="caution">
    <text evidence="2">The sequence shown here is derived from an EMBL/GenBank/DDBJ whole genome shotgun (WGS) entry which is preliminary data.</text>
</comment>
<dbReference type="Proteomes" id="UP001174909">
    <property type="component" value="Unassembled WGS sequence"/>
</dbReference>
<dbReference type="GO" id="GO:0005524">
    <property type="term" value="F:ATP binding"/>
    <property type="evidence" value="ECO:0007669"/>
    <property type="project" value="UniProtKB-KW"/>
</dbReference>
<accession>A0AA35T3Y2</accession>
<sequence length="207" mass="23515">MLRNLSRATIRQRSDELLELFNLRERRHMKVATLSGGMRRALDIARGVLHRPRVLFLDEPTLGLDVPSRRGIWRFIEQLRREEVMTVFLTTHYLEEAEACDQVTFLASGRIIGAGTPESLVRRFGPYVLEIDGTDLDVIAGLLSPRLGPCLKEGGTASFRVLDEQFSFAELQAEINDSVQAVRWRRPNLNDVFLWVNDPALNSGLDI</sequence>
<evidence type="ECO:0000313" key="2">
    <source>
        <dbReference type="EMBL" id="CAI8041310.1"/>
    </source>
</evidence>
<evidence type="ECO:0000259" key="1">
    <source>
        <dbReference type="Pfam" id="PF00005"/>
    </source>
</evidence>
<proteinExistence type="predicted"/>
<keyword evidence="2" id="KW-0547">Nucleotide-binding</keyword>
<dbReference type="PANTHER" id="PTHR43582:SF2">
    <property type="entry name" value="LINEARMYCIN RESISTANCE ATP-BINDING PROTEIN LNRL"/>
    <property type="match status" value="1"/>
</dbReference>
<keyword evidence="3" id="KW-1185">Reference proteome</keyword>
<dbReference type="AlphaFoldDB" id="A0AA35T3Y2"/>
<reference evidence="2" key="1">
    <citation type="submission" date="2023-03" db="EMBL/GenBank/DDBJ databases">
        <authorList>
            <person name="Steffen K."/>
            <person name="Cardenas P."/>
        </authorList>
    </citation>
    <scope>NUCLEOTIDE SEQUENCE</scope>
</reference>
<keyword evidence="2" id="KW-0067">ATP-binding</keyword>
<gene>
    <name evidence="2" type="ORF">GBAR_LOCUS22970</name>
</gene>
<dbReference type="Gene3D" id="3.40.50.300">
    <property type="entry name" value="P-loop containing nucleotide triphosphate hydrolases"/>
    <property type="match status" value="1"/>
</dbReference>
<dbReference type="GO" id="GO:0016887">
    <property type="term" value="F:ATP hydrolysis activity"/>
    <property type="evidence" value="ECO:0007669"/>
    <property type="project" value="InterPro"/>
</dbReference>
<protein>
    <submittedName>
        <fullName evidence="2">Nod factor export ATP-binding protein I</fullName>
    </submittedName>
</protein>
<name>A0AA35T3Y2_GEOBA</name>
<dbReference type="InterPro" id="IPR027417">
    <property type="entry name" value="P-loop_NTPase"/>
</dbReference>
<evidence type="ECO:0000313" key="3">
    <source>
        <dbReference type="Proteomes" id="UP001174909"/>
    </source>
</evidence>
<feature type="domain" description="ABC transporter" evidence="1">
    <location>
        <begin position="11"/>
        <end position="61"/>
    </location>
</feature>
<dbReference type="PANTHER" id="PTHR43582">
    <property type="entry name" value="LINEARMYCIN RESISTANCE ATP-BINDING PROTEIN LNRL"/>
    <property type="match status" value="1"/>
</dbReference>
<dbReference type="Pfam" id="PF00005">
    <property type="entry name" value="ABC_tran"/>
    <property type="match status" value="1"/>
</dbReference>
<dbReference type="SUPFAM" id="SSF52540">
    <property type="entry name" value="P-loop containing nucleoside triphosphate hydrolases"/>
    <property type="match status" value="1"/>
</dbReference>
<dbReference type="EMBL" id="CASHTH010003178">
    <property type="protein sequence ID" value="CAI8041310.1"/>
    <property type="molecule type" value="Genomic_DNA"/>
</dbReference>
<dbReference type="InterPro" id="IPR003439">
    <property type="entry name" value="ABC_transporter-like_ATP-bd"/>
</dbReference>
<organism evidence="2 3">
    <name type="scientific">Geodia barretti</name>
    <name type="common">Barrett's horny sponge</name>
    <dbReference type="NCBI Taxonomy" id="519541"/>
    <lineage>
        <taxon>Eukaryota</taxon>
        <taxon>Metazoa</taxon>
        <taxon>Porifera</taxon>
        <taxon>Demospongiae</taxon>
        <taxon>Heteroscleromorpha</taxon>
        <taxon>Tetractinellida</taxon>
        <taxon>Astrophorina</taxon>
        <taxon>Geodiidae</taxon>
        <taxon>Geodia</taxon>
    </lineage>
</organism>